<dbReference type="PROSITE" id="PS50800">
    <property type="entry name" value="SAP"/>
    <property type="match status" value="1"/>
</dbReference>
<dbReference type="PANTHER" id="PTHR46551:SF1">
    <property type="entry name" value="SAP DOMAIN-CONTAINING RIBONUCLEOPROTEIN"/>
    <property type="match status" value="1"/>
</dbReference>
<dbReference type="InterPro" id="IPR052240">
    <property type="entry name" value="SAP_domain_ribonucleoprotein"/>
</dbReference>
<dbReference type="GO" id="GO:0005634">
    <property type="term" value="C:nucleus"/>
    <property type="evidence" value="ECO:0007669"/>
    <property type="project" value="TreeGrafter"/>
</dbReference>
<evidence type="ECO:0000259" key="4">
    <source>
        <dbReference type="PROSITE" id="PS50800"/>
    </source>
</evidence>
<dbReference type="SUPFAM" id="SSF68906">
    <property type="entry name" value="SAP domain"/>
    <property type="match status" value="1"/>
</dbReference>
<accession>G0UW37</accession>
<proteinExistence type="inferred from homology"/>
<feature type="region of interest" description="Disordered" evidence="3">
    <location>
        <begin position="117"/>
        <end position="167"/>
    </location>
</feature>
<evidence type="ECO:0000256" key="1">
    <source>
        <dbReference type="ARBA" id="ARBA00022553"/>
    </source>
</evidence>
<dbReference type="PANTHER" id="PTHR46551">
    <property type="entry name" value="SAP DOMAIN-CONTAINING RIBONUCLEOPROTEIN"/>
    <property type="match status" value="1"/>
</dbReference>
<dbReference type="Gene3D" id="1.10.720.30">
    <property type="entry name" value="SAP domain"/>
    <property type="match status" value="1"/>
</dbReference>
<dbReference type="InterPro" id="IPR003034">
    <property type="entry name" value="SAP_dom"/>
</dbReference>
<organism evidence="5">
    <name type="scientific">Trypanosoma congolense (strain IL3000)</name>
    <dbReference type="NCBI Taxonomy" id="1068625"/>
    <lineage>
        <taxon>Eukaryota</taxon>
        <taxon>Discoba</taxon>
        <taxon>Euglenozoa</taxon>
        <taxon>Kinetoplastea</taxon>
        <taxon>Metakinetoplastina</taxon>
        <taxon>Trypanosomatida</taxon>
        <taxon>Trypanosomatidae</taxon>
        <taxon>Trypanosoma</taxon>
        <taxon>Nannomonas</taxon>
    </lineage>
</organism>
<gene>
    <name evidence="5" type="ORF">TCIL3000_10_3640</name>
</gene>
<dbReference type="GO" id="GO:0016973">
    <property type="term" value="P:poly(A)+ mRNA export from nucleus"/>
    <property type="evidence" value="ECO:0007669"/>
    <property type="project" value="TreeGrafter"/>
</dbReference>
<dbReference type="VEuPathDB" id="TriTrypDB:TcIL3000_10_3640"/>
<sequence length="297" mass="32532">MSAIKRQILHIPDDGALLLGRHSNGSSTRFSDVVQQAVVYSSEDEGIAARGDGTARTPDHDDIDKGLLVSYDGHILADGTGRLRPPKTKRDCISLHRTLKSCCQYLRKYIVDDVTVESSTESPSSWTTTSFCEPTSESEAEDTPPRRRPRSAKKNLEGGKEADQYHNMRVAELRKVLAERGLPTHGVKADLIYRLRKSDEEPSALVDQEPDEGDENNDRPQVTEQAPADGAPCPSEALGRVPSAPVSPANSDTESARGGETTMLGSLLDFGSRLFRLSTGGISESSEDRRRKRFRIA</sequence>
<dbReference type="SMART" id="SM00513">
    <property type="entry name" value="SAP"/>
    <property type="match status" value="1"/>
</dbReference>
<feature type="domain" description="SAP" evidence="4">
    <location>
        <begin position="165"/>
        <end position="199"/>
    </location>
</feature>
<feature type="compositionally biased region" description="Basic and acidic residues" evidence="3">
    <location>
        <begin position="154"/>
        <end position="167"/>
    </location>
</feature>
<name>G0UW37_TRYCI</name>
<comment type="similarity">
    <text evidence="2">Belongs to the SAP domain-containing ribonucleoprotein family.</text>
</comment>
<evidence type="ECO:0000313" key="5">
    <source>
        <dbReference type="EMBL" id="CCC93603.1"/>
    </source>
</evidence>
<feature type="compositionally biased region" description="Low complexity" evidence="3">
    <location>
        <begin position="117"/>
        <end position="130"/>
    </location>
</feature>
<dbReference type="InterPro" id="IPR036361">
    <property type="entry name" value="SAP_dom_sf"/>
</dbReference>
<feature type="region of interest" description="Disordered" evidence="3">
    <location>
        <begin position="200"/>
        <end position="263"/>
    </location>
</feature>
<dbReference type="AlphaFoldDB" id="G0UW37"/>
<protein>
    <recommendedName>
        <fullName evidence="4">SAP domain-containing protein</fullName>
    </recommendedName>
</protein>
<evidence type="ECO:0000256" key="3">
    <source>
        <dbReference type="SAM" id="MobiDB-lite"/>
    </source>
</evidence>
<dbReference type="EMBL" id="HE575323">
    <property type="protein sequence ID" value="CCC93603.1"/>
    <property type="molecule type" value="Genomic_DNA"/>
</dbReference>
<evidence type="ECO:0000256" key="2">
    <source>
        <dbReference type="ARBA" id="ARBA00046328"/>
    </source>
</evidence>
<dbReference type="Pfam" id="PF02037">
    <property type="entry name" value="SAP"/>
    <property type="match status" value="1"/>
</dbReference>
<reference evidence="5" key="1">
    <citation type="journal article" date="2012" name="Proc. Natl. Acad. Sci. U.S.A.">
        <title>Antigenic diversity is generated by distinct evolutionary mechanisms in African trypanosome species.</title>
        <authorList>
            <person name="Jackson A.P."/>
            <person name="Berry A."/>
            <person name="Aslett M."/>
            <person name="Allison H.C."/>
            <person name="Burton P."/>
            <person name="Vavrova-Anderson J."/>
            <person name="Brown R."/>
            <person name="Browne H."/>
            <person name="Corton N."/>
            <person name="Hauser H."/>
            <person name="Gamble J."/>
            <person name="Gilderthorp R."/>
            <person name="Marcello L."/>
            <person name="McQuillan J."/>
            <person name="Otto T.D."/>
            <person name="Quail M.A."/>
            <person name="Sanders M.J."/>
            <person name="van Tonder A."/>
            <person name="Ginger M.L."/>
            <person name="Field M.C."/>
            <person name="Barry J.D."/>
            <person name="Hertz-Fowler C."/>
            <person name="Berriman M."/>
        </authorList>
    </citation>
    <scope>NUCLEOTIDE SEQUENCE</scope>
    <source>
        <strain evidence="5">IL3000</strain>
    </source>
</reference>
<feature type="region of interest" description="Disordered" evidence="3">
    <location>
        <begin position="278"/>
        <end position="297"/>
    </location>
</feature>
<keyword evidence="1" id="KW-0597">Phosphoprotein</keyword>